<evidence type="ECO:0000313" key="4">
    <source>
        <dbReference type="EMBL" id="CAI7991186.1"/>
    </source>
</evidence>
<comment type="catalytic activity">
    <reaction evidence="1">
        <text>Thiol-dependent hydrolysis of ester, thioester, amide, peptide and isopeptide bonds formed by the C-terminal Gly of ubiquitin (a 76-residue protein attached to proteins as an intracellular targeting signal).</text>
        <dbReference type="EC" id="3.4.19.12"/>
    </reaction>
</comment>
<dbReference type="InterPro" id="IPR018200">
    <property type="entry name" value="USP_CS"/>
</dbReference>
<dbReference type="GO" id="GO:0004843">
    <property type="term" value="F:cysteine-type deubiquitinase activity"/>
    <property type="evidence" value="ECO:0007669"/>
    <property type="project" value="UniProtKB-EC"/>
</dbReference>
<protein>
    <recommendedName>
        <fullName evidence="2">ubiquitinyl hydrolase 1</fullName>
        <ecNumber evidence="2">3.4.19.12</ecNumber>
    </recommendedName>
</protein>
<dbReference type="SUPFAM" id="SSF54001">
    <property type="entry name" value="Cysteine proteinases"/>
    <property type="match status" value="1"/>
</dbReference>
<dbReference type="Proteomes" id="UP001174909">
    <property type="component" value="Unassembled WGS sequence"/>
</dbReference>
<dbReference type="InterPro" id="IPR050185">
    <property type="entry name" value="Ub_carboxyl-term_hydrolase"/>
</dbReference>
<accession>A0AA35QT93</accession>
<dbReference type="PROSITE" id="PS50235">
    <property type="entry name" value="USP_3"/>
    <property type="match status" value="1"/>
</dbReference>
<dbReference type="EMBL" id="CASHTH010000106">
    <property type="protein sequence ID" value="CAI7991186.1"/>
    <property type="molecule type" value="Genomic_DNA"/>
</dbReference>
<dbReference type="GO" id="GO:0016579">
    <property type="term" value="P:protein deubiquitination"/>
    <property type="evidence" value="ECO:0007669"/>
    <property type="project" value="InterPro"/>
</dbReference>
<evidence type="ECO:0000259" key="3">
    <source>
        <dbReference type="PROSITE" id="PS50235"/>
    </source>
</evidence>
<dbReference type="PANTHER" id="PTHR21646">
    <property type="entry name" value="UBIQUITIN CARBOXYL-TERMINAL HYDROLASE"/>
    <property type="match status" value="1"/>
</dbReference>
<feature type="domain" description="USP" evidence="3">
    <location>
        <begin position="1"/>
        <end position="104"/>
    </location>
</feature>
<name>A0AA35QT93_GEOBA</name>
<gene>
    <name evidence="4" type="ORF">GBAR_LOCUS647</name>
</gene>
<dbReference type="InterPro" id="IPR001394">
    <property type="entry name" value="Peptidase_C19_UCH"/>
</dbReference>
<keyword evidence="4" id="KW-0378">Hydrolase</keyword>
<keyword evidence="5" id="KW-1185">Reference proteome</keyword>
<dbReference type="Gene3D" id="3.90.70.10">
    <property type="entry name" value="Cysteine proteinases"/>
    <property type="match status" value="1"/>
</dbReference>
<dbReference type="Pfam" id="PF00443">
    <property type="entry name" value="UCH"/>
    <property type="match status" value="1"/>
</dbReference>
<dbReference type="AlphaFoldDB" id="A0AA35QT93"/>
<sequence>MLCSTNGVNQSEVFDLAFGAYQTLALSYGLNMSADVVGGTDGPQEYRLFGVSNHFGSLTGGHYTAACFNPSTKQFYNFDDHEITAVPQRQVKSSAAYLLFYTSMELSVPKVL</sequence>
<evidence type="ECO:0000256" key="2">
    <source>
        <dbReference type="ARBA" id="ARBA00012759"/>
    </source>
</evidence>
<dbReference type="EC" id="3.4.19.12" evidence="2"/>
<evidence type="ECO:0000256" key="1">
    <source>
        <dbReference type="ARBA" id="ARBA00000707"/>
    </source>
</evidence>
<evidence type="ECO:0000313" key="5">
    <source>
        <dbReference type="Proteomes" id="UP001174909"/>
    </source>
</evidence>
<organism evidence="4 5">
    <name type="scientific">Geodia barretti</name>
    <name type="common">Barrett's horny sponge</name>
    <dbReference type="NCBI Taxonomy" id="519541"/>
    <lineage>
        <taxon>Eukaryota</taxon>
        <taxon>Metazoa</taxon>
        <taxon>Porifera</taxon>
        <taxon>Demospongiae</taxon>
        <taxon>Heteroscleromorpha</taxon>
        <taxon>Tetractinellida</taxon>
        <taxon>Astrophorina</taxon>
        <taxon>Geodiidae</taxon>
        <taxon>Geodia</taxon>
    </lineage>
</organism>
<reference evidence="4" key="1">
    <citation type="submission" date="2023-03" db="EMBL/GenBank/DDBJ databases">
        <authorList>
            <person name="Steffen K."/>
            <person name="Cardenas P."/>
        </authorList>
    </citation>
    <scope>NUCLEOTIDE SEQUENCE</scope>
</reference>
<comment type="caution">
    <text evidence="4">The sequence shown here is derived from an EMBL/GenBank/DDBJ whole genome shotgun (WGS) entry which is preliminary data.</text>
</comment>
<dbReference type="PROSITE" id="PS00973">
    <property type="entry name" value="USP_2"/>
    <property type="match status" value="1"/>
</dbReference>
<dbReference type="InterPro" id="IPR028889">
    <property type="entry name" value="USP"/>
</dbReference>
<dbReference type="InterPro" id="IPR038765">
    <property type="entry name" value="Papain-like_cys_pep_sf"/>
</dbReference>
<proteinExistence type="predicted"/>